<dbReference type="EMBL" id="QUTG01002431">
    <property type="protein sequence ID" value="RHY96278.1"/>
    <property type="molecule type" value="Genomic_DNA"/>
</dbReference>
<feature type="signal peptide" evidence="1">
    <location>
        <begin position="1"/>
        <end position="19"/>
    </location>
</feature>
<reference evidence="2 3" key="1">
    <citation type="submission" date="2018-08" db="EMBL/GenBank/DDBJ databases">
        <title>Aphanomyces genome sequencing and annotation.</title>
        <authorList>
            <person name="Minardi D."/>
            <person name="Oidtmann B."/>
            <person name="Van Der Giezen M."/>
            <person name="Studholme D.J."/>
        </authorList>
    </citation>
    <scope>NUCLEOTIDE SEQUENCE [LARGE SCALE GENOMIC DNA]</scope>
    <source>
        <strain evidence="2 3">Sv</strain>
    </source>
</reference>
<sequence length="118" mass="12962">MHWINKLFMYSCVSLLAMTQDEPLHLCASGTVQLALSAVLSFPHVVKCISPESLVKGDRLTSAQVVAFRDSPSCAAYHERMMETLQRIYPACVDSTSMVSTTKMGATTFAQRVKSLTS</sequence>
<name>A0A418DLB6_APHAT</name>
<feature type="chain" id="PRO_5018990780" description="Secreted protein" evidence="1">
    <location>
        <begin position="20"/>
        <end position="118"/>
    </location>
</feature>
<keyword evidence="1" id="KW-0732">Signal</keyword>
<organism evidence="2 3">
    <name type="scientific">Aphanomyces astaci</name>
    <name type="common">Crayfish plague agent</name>
    <dbReference type="NCBI Taxonomy" id="112090"/>
    <lineage>
        <taxon>Eukaryota</taxon>
        <taxon>Sar</taxon>
        <taxon>Stramenopiles</taxon>
        <taxon>Oomycota</taxon>
        <taxon>Saprolegniomycetes</taxon>
        <taxon>Saprolegniales</taxon>
        <taxon>Verrucalvaceae</taxon>
        <taxon>Aphanomyces</taxon>
    </lineage>
</organism>
<evidence type="ECO:0000313" key="3">
    <source>
        <dbReference type="Proteomes" id="UP000285712"/>
    </source>
</evidence>
<protein>
    <recommendedName>
        <fullName evidence="4">Secreted protein</fullName>
    </recommendedName>
</protein>
<evidence type="ECO:0000313" key="2">
    <source>
        <dbReference type="EMBL" id="RHY96278.1"/>
    </source>
</evidence>
<proteinExistence type="predicted"/>
<evidence type="ECO:0000256" key="1">
    <source>
        <dbReference type="SAM" id="SignalP"/>
    </source>
</evidence>
<dbReference type="VEuPathDB" id="FungiDB:H257_05214"/>
<evidence type="ECO:0008006" key="4">
    <source>
        <dbReference type="Google" id="ProtNLM"/>
    </source>
</evidence>
<accession>A0A418DLB6</accession>
<dbReference type="AlphaFoldDB" id="A0A418DLB6"/>
<comment type="caution">
    <text evidence="2">The sequence shown here is derived from an EMBL/GenBank/DDBJ whole genome shotgun (WGS) entry which is preliminary data.</text>
</comment>
<dbReference type="Proteomes" id="UP000285712">
    <property type="component" value="Unassembled WGS sequence"/>
</dbReference>
<gene>
    <name evidence="2" type="ORF">DYB35_005391</name>
</gene>